<dbReference type="AlphaFoldDB" id="A0A844G3T8"/>
<dbReference type="EMBL" id="VUNS01000018">
    <property type="protein sequence ID" value="MST98387.1"/>
    <property type="molecule type" value="Genomic_DNA"/>
</dbReference>
<dbReference type="GO" id="GO:0005975">
    <property type="term" value="P:carbohydrate metabolic process"/>
    <property type="evidence" value="ECO:0007669"/>
    <property type="project" value="InterPro"/>
</dbReference>
<keyword evidence="3" id="KW-0732">Signal</keyword>
<evidence type="ECO:0000259" key="4">
    <source>
        <dbReference type="Pfam" id="PF02449"/>
    </source>
</evidence>
<dbReference type="Proteomes" id="UP000435649">
    <property type="component" value="Unassembled WGS sequence"/>
</dbReference>
<comment type="caution">
    <text evidence="5">The sequence shown here is derived from an EMBL/GenBank/DDBJ whole genome shotgun (WGS) entry which is preliminary data.</text>
</comment>
<feature type="signal peptide" evidence="3">
    <location>
        <begin position="1"/>
        <end position="19"/>
    </location>
</feature>
<evidence type="ECO:0000313" key="5">
    <source>
        <dbReference type="EMBL" id="MST98387.1"/>
    </source>
</evidence>
<evidence type="ECO:0000256" key="2">
    <source>
        <dbReference type="ARBA" id="ARBA00023295"/>
    </source>
</evidence>
<feature type="chain" id="PRO_5032912427" description="Glycoside hydrolase family 42 N-terminal domain-containing protein" evidence="3">
    <location>
        <begin position="20"/>
        <end position="619"/>
    </location>
</feature>
<dbReference type="RefSeq" id="WP_154419404.1">
    <property type="nucleotide sequence ID" value="NZ_VUNS01000018.1"/>
</dbReference>
<gene>
    <name evidence="5" type="ORF">FYJ85_15200</name>
</gene>
<accession>A0A844G3T8</accession>
<keyword evidence="6" id="KW-1185">Reference proteome</keyword>
<proteinExistence type="predicted"/>
<dbReference type="GO" id="GO:0004565">
    <property type="term" value="F:beta-galactosidase activity"/>
    <property type="evidence" value="ECO:0007669"/>
    <property type="project" value="InterPro"/>
</dbReference>
<dbReference type="PANTHER" id="PTHR12631">
    <property type="entry name" value="ALPHA-L-IDURONIDASE"/>
    <property type="match status" value="1"/>
</dbReference>
<dbReference type="InterPro" id="IPR017853">
    <property type="entry name" value="GH"/>
</dbReference>
<keyword evidence="2" id="KW-0326">Glycosidase</keyword>
<name>A0A844G3T8_9BACT</name>
<dbReference type="Gene3D" id="3.20.20.80">
    <property type="entry name" value="Glycosidases"/>
    <property type="match status" value="2"/>
</dbReference>
<dbReference type="Pfam" id="PF02449">
    <property type="entry name" value="Glyco_hydro_42"/>
    <property type="match status" value="1"/>
</dbReference>
<sequence>MDFKRTLGMAFAAVGFSLAAAPAVTDNPYGVCAHVSRGELDIAPQEFKRMHEADINWVRTDFDWHGVEPKQGAWDFSRLDKLIPLAKQANVSILPILDYDVPWATPAWRHPDAWGGYVRRIVSRYAKDLRYWEVWNEQNGSGFWRDRPSGANYVPLLKRAYEEIKKIDPELTVLYGGTAGVPLGYIEDSLKAGAGAYFDVMNIHPYHWQGVPELMIAEFRDLGALMKKYGVGDKPLWITEVGWSTALPPVFYREVLPAAFRRAGIDPAKTTAAAVCDMEKGFSGAAHLNQSGNLAMFRQVDEIGLDRLRGLSVERYPVLVPTGGEEFPAEYIPALVDYVKRGGTLLLPSGLPFYYDLRSDGGKVQVNDKYLKQFHIGWDAWWTKEGVPEKESYQKPAPEFDGAFKIDFKPAARFLHDRNLRPGDEFIPVIEAGTDTYKGAVAALYKLDSDLKGNIIVCTTLAVSETVPESQQAEMLPRTYLIALASGVERIFWYNFRSGEWQPDEREAHFGIVRKNLEPKPSFRAYRTLSRLCPSGSTVPVLTRRGETYLAGWTRPDGMKVWAVWTSLRPEKIRLDVRGNVVEALNHLGEKQPVPGSGYAASPAILYLVGPESVSAEPL</sequence>
<organism evidence="5 6">
    <name type="scientific">Victivallis lenta</name>
    <dbReference type="NCBI Taxonomy" id="2606640"/>
    <lineage>
        <taxon>Bacteria</taxon>
        <taxon>Pseudomonadati</taxon>
        <taxon>Lentisphaerota</taxon>
        <taxon>Lentisphaeria</taxon>
        <taxon>Victivallales</taxon>
        <taxon>Victivallaceae</taxon>
        <taxon>Victivallis</taxon>
    </lineage>
</organism>
<dbReference type="GO" id="GO:0009341">
    <property type="term" value="C:beta-galactosidase complex"/>
    <property type="evidence" value="ECO:0007669"/>
    <property type="project" value="InterPro"/>
</dbReference>
<reference evidence="5 6" key="1">
    <citation type="submission" date="2019-08" db="EMBL/GenBank/DDBJ databases">
        <title>In-depth cultivation of the pig gut microbiome towards novel bacterial diversity and tailored functional studies.</title>
        <authorList>
            <person name="Wylensek D."/>
            <person name="Hitch T.C.A."/>
            <person name="Clavel T."/>
        </authorList>
    </citation>
    <scope>NUCLEOTIDE SEQUENCE [LARGE SCALE GENOMIC DNA]</scope>
    <source>
        <strain evidence="5 6">BBE-744-WT-12</strain>
    </source>
</reference>
<dbReference type="SUPFAM" id="SSF51445">
    <property type="entry name" value="(Trans)glycosidases"/>
    <property type="match status" value="1"/>
</dbReference>
<evidence type="ECO:0000256" key="3">
    <source>
        <dbReference type="SAM" id="SignalP"/>
    </source>
</evidence>
<evidence type="ECO:0000313" key="6">
    <source>
        <dbReference type="Proteomes" id="UP000435649"/>
    </source>
</evidence>
<dbReference type="PANTHER" id="PTHR12631:SF10">
    <property type="entry name" value="BETA-XYLOSIDASE-LIKE PROTEIN-RELATED"/>
    <property type="match status" value="1"/>
</dbReference>
<evidence type="ECO:0000256" key="1">
    <source>
        <dbReference type="ARBA" id="ARBA00022801"/>
    </source>
</evidence>
<dbReference type="InterPro" id="IPR013529">
    <property type="entry name" value="Glyco_hydro_42_N"/>
</dbReference>
<protein>
    <recommendedName>
        <fullName evidence="4">Glycoside hydrolase family 42 N-terminal domain-containing protein</fullName>
    </recommendedName>
</protein>
<feature type="domain" description="Glycoside hydrolase family 42 N-terminal" evidence="4">
    <location>
        <begin position="41"/>
        <end position="94"/>
    </location>
</feature>
<dbReference type="InterPro" id="IPR051923">
    <property type="entry name" value="Glycosyl_Hydrolase_39"/>
</dbReference>
<keyword evidence="1" id="KW-0378">Hydrolase</keyword>